<dbReference type="PANTHER" id="PTHR10963:SF55">
    <property type="entry name" value="GLYCOSIDE HYDROLASE FAMILY 16 PROTEIN"/>
    <property type="match status" value="1"/>
</dbReference>
<feature type="signal peptide" evidence="3">
    <location>
        <begin position="1"/>
        <end position="30"/>
    </location>
</feature>
<reference evidence="5 6" key="1">
    <citation type="submission" date="2021-01" db="EMBL/GenBank/DDBJ databases">
        <title>Genomic Encyclopedia of Type Strains, Phase IV (KMG-IV): sequencing the most valuable type-strain genomes for metagenomic binning, comparative biology and taxonomic classification.</title>
        <authorList>
            <person name="Goeker M."/>
        </authorList>
    </citation>
    <scope>NUCLEOTIDE SEQUENCE [LARGE SCALE GENOMIC DNA]</scope>
    <source>
        <strain evidence="5 6">DSM 104297</strain>
    </source>
</reference>
<comment type="similarity">
    <text evidence="1">Belongs to the glycosyl hydrolase 16 family.</text>
</comment>
<protein>
    <submittedName>
        <fullName evidence="5">Beta-glucanase (GH16 family)</fullName>
    </submittedName>
</protein>
<dbReference type="CDD" id="cd08023">
    <property type="entry name" value="GH16_laminarinase_like"/>
    <property type="match status" value="1"/>
</dbReference>
<feature type="domain" description="GH16" evidence="4">
    <location>
        <begin position="62"/>
        <end position="312"/>
    </location>
</feature>
<dbReference type="SUPFAM" id="SSF49899">
    <property type="entry name" value="Concanavalin A-like lectins/glucanases"/>
    <property type="match status" value="1"/>
</dbReference>
<dbReference type="Proteomes" id="UP000809829">
    <property type="component" value="Unassembled WGS sequence"/>
</dbReference>
<gene>
    <name evidence="5" type="ORF">JOC83_003399</name>
</gene>
<keyword evidence="6" id="KW-1185">Reference proteome</keyword>
<evidence type="ECO:0000259" key="4">
    <source>
        <dbReference type="PROSITE" id="PS51762"/>
    </source>
</evidence>
<sequence>MRSHTFKKSISSVLISSMMLTSFFTSVSYAEDKVINVKKESGVHAAVKKDDHQKPTKEMWTKVWGDEFNDGQIDSSKWTFDLTNGHSVGLPGWGNNELQYYTNRVENVREEDGNLVIEARKEEYEGFGYTSARIKTKGLFSKKYGKFEIRASAPTGKGYWPAIWMLPEKNVYGGWAASGEIDIMEGWGSKPHTIAGTIHYGQEWPNNGYSGAEYELKDGKTIEDFHTYAIEWEPGEIRWYVDGELYSTKNDWYSQSPGQPANNAYPAPFDEEFHLIMNLAVGGNFDGNPDENTMFPKSMKIDYVRVYELTGREYREPVPPTIAKEDYLPDAKLAQEDGNLIYNNRFTEDVEEDYGMGIPGTAHWALYEEWGAGNNANVLVEDINNDRFLKVDIKNAGWQVYSVQPQAIVSLAKGRFYKLTFDAKAEEVRKMIVKVTGGASVGYASYSPSLVAHVTDEIQRYEIPFQMKHDSDNAARVEFNLGTNSTTTWIGNARLEEVESIPFNHDVLKTPLPNGNHVYNGGFDIGEANGMSYWHLLNSGKAVVSSNVDAEERKLKMDIEKRGKHASEIQLVQRGILISPDHDYNLSFDVQSSHKNEVEIQIVNQEGKVYGKEVVKLVKGEQHIELTFKELAMNVSDPYSQLVFQLGNSKGTIELDNIQLYKSL</sequence>
<evidence type="ECO:0000313" key="6">
    <source>
        <dbReference type="Proteomes" id="UP000809829"/>
    </source>
</evidence>
<dbReference type="InterPro" id="IPR013320">
    <property type="entry name" value="ConA-like_dom_sf"/>
</dbReference>
<evidence type="ECO:0000256" key="2">
    <source>
        <dbReference type="ARBA" id="ARBA00022801"/>
    </source>
</evidence>
<dbReference type="InterPro" id="IPR050546">
    <property type="entry name" value="Glycosyl_Hydrlase_16"/>
</dbReference>
<comment type="caution">
    <text evidence="5">The sequence shown here is derived from an EMBL/GenBank/DDBJ whole genome shotgun (WGS) entry which is preliminary data.</text>
</comment>
<accession>A0ABS2QZV7</accession>
<dbReference type="Pfam" id="PF00722">
    <property type="entry name" value="Glyco_hydro_16"/>
    <property type="match status" value="1"/>
</dbReference>
<name>A0ABS2QZV7_9BACI</name>
<dbReference type="InterPro" id="IPR003305">
    <property type="entry name" value="CenC_carb-bd"/>
</dbReference>
<feature type="chain" id="PRO_5045842005" evidence="3">
    <location>
        <begin position="31"/>
        <end position="664"/>
    </location>
</feature>
<dbReference type="SUPFAM" id="SSF49785">
    <property type="entry name" value="Galactose-binding domain-like"/>
    <property type="match status" value="2"/>
</dbReference>
<dbReference type="Gene3D" id="2.60.120.200">
    <property type="match status" value="1"/>
</dbReference>
<dbReference type="Pfam" id="PF02018">
    <property type="entry name" value="CBM_4_9"/>
    <property type="match status" value="2"/>
</dbReference>
<dbReference type="PROSITE" id="PS51762">
    <property type="entry name" value="GH16_2"/>
    <property type="match status" value="1"/>
</dbReference>
<dbReference type="PANTHER" id="PTHR10963">
    <property type="entry name" value="GLYCOSYL HYDROLASE-RELATED"/>
    <property type="match status" value="1"/>
</dbReference>
<evidence type="ECO:0000256" key="1">
    <source>
        <dbReference type="ARBA" id="ARBA00006865"/>
    </source>
</evidence>
<organism evidence="5 6">
    <name type="scientific">Priestia iocasae</name>
    <dbReference type="NCBI Taxonomy" id="2291674"/>
    <lineage>
        <taxon>Bacteria</taxon>
        <taxon>Bacillati</taxon>
        <taxon>Bacillota</taxon>
        <taxon>Bacilli</taxon>
        <taxon>Bacillales</taxon>
        <taxon>Bacillaceae</taxon>
        <taxon>Priestia</taxon>
    </lineage>
</organism>
<dbReference type="InterPro" id="IPR000757">
    <property type="entry name" value="Beta-glucanase-like"/>
</dbReference>
<dbReference type="RefSeq" id="WP_239583601.1">
    <property type="nucleotide sequence ID" value="NZ_JAFBFC010000007.1"/>
</dbReference>
<keyword evidence="3" id="KW-0732">Signal</keyword>
<dbReference type="InterPro" id="IPR008979">
    <property type="entry name" value="Galactose-bd-like_sf"/>
</dbReference>
<dbReference type="Gene3D" id="2.60.120.260">
    <property type="entry name" value="Galactose-binding domain-like"/>
    <property type="match status" value="2"/>
</dbReference>
<proteinExistence type="inferred from homology"/>
<evidence type="ECO:0000256" key="3">
    <source>
        <dbReference type="SAM" id="SignalP"/>
    </source>
</evidence>
<evidence type="ECO:0000313" key="5">
    <source>
        <dbReference type="EMBL" id="MBM7704542.1"/>
    </source>
</evidence>
<dbReference type="EMBL" id="JAFBFC010000007">
    <property type="protein sequence ID" value="MBM7704542.1"/>
    <property type="molecule type" value="Genomic_DNA"/>
</dbReference>
<keyword evidence="2" id="KW-0378">Hydrolase</keyword>